<dbReference type="PROSITE" id="PS00022">
    <property type="entry name" value="EGF_1"/>
    <property type="match status" value="1"/>
</dbReference>
<keyword evidence="4" id="KW-0472">Membrane</keyword>
<evidence type="ECO:0000256" key="2">
    <source>
        <dbReference type="ARBA" id="ARBA00023157"/>
    </source>
</evidence>
<dbReference type="OrthoDB" id="18487at2759"/>
<evidence type="ECO:0000313" key="8">
    <source>
        <dbReference type="EMBL" id="CAD7243222.1"/>
    </source>
</evidence>
<dbReference type="Pfam" id="PF07546">
    <property type="entry name" value="EMI"/>
    <property type="match status" value="1"/>
</dbReference>
<evidence type="ECO:0000259" key="7">
    <source>
        <dbReference type="PROSITE" id="PS01186"/>
    </source>
</evidence>
<dbReference type="InterPro" id="IPR011489">
    <property type="entry name" value="EMI_domain"/>
</dbReference>
<feature type="signal peptide" evidence="5">
    <location>
        <begin position="1"/>
        <end position="28"/>
    </location>
</feature>
<accession>A0A7R8X9R0</accession>
<feature type="domain" description="EGF-like" evidence="6 7">
    <location>
        <begin position="617"/>
        <end position="628"/>
    </location>
</feature>
<feature type="region of interest" description="Disordered" evidence="3">
    <location>
        <begin position="834"/>
        <end position="887"/>
    </location>
</feature>
<organism evidence="8">
    <name type="scientific">Darwinula stevensoni</name>
    <dbReference type="NCBI Taxonomy" id="69355"/>
    <lineage>
        <taxon>Eukaryota</taxon>
        <taxon>Metazoa</taxon>
        <taxon>Ecdysozoa</taxon>
        <taxon>Arthropoda</taxon>
        <taxon>Crustacea</taxon>
        <taxon>Oligostraca</taxon>
        <taxon>Ostracoda</taxon>
        <taxon>Podocopa</taxon>
        <taxon>Podocopida</taxon>
        <taxon>Darwinulocopina</taxon>
        <taxon>Darwinuloidea</taxon>
        <taxon>Darwinulidae</taxon>
        <taxon>Darwinula</taxon>
    </lineage>
</organism>
<keyword evidence="1 5" id="KW-0732">Signal</keyword>
<dbReference type="InterPro" id="IPR000742">
    <property type="entry name" value="EGF"/>
</dbReference>
<reference evidence="8" key="1">
    <citation type="submission" date="2020-11" db="EMBL/GenBank/DDBJ databases">
        <authorList>
            <person name="Tran Van P."/>
        </authorList>
    </citation>
    <scope>NUCLEOTIDE SEQUENCE</scope>
</reference>
<name>A0A7R8X9R0_9CRUS</name>
<protein>
    <recommendedName>
        <fullName evidence="6 7">EGF-like domain-containing protein</fullName>
    </recommendedName>
</protein>
<keyword evidence="2" id="KW-1015">Disulfide bond</keyword>
<keyword evidence="4" id="KW-1133">Transmembrane helix</keyword>
<dbReference type="AlphaFoldDB" id="A0A7R8X9R0"/>
<evidence type="ECO:0000313" key="9">
    <source>
        <dbReference type="Proteomes" id="UP000677054"/>
    </source>
</evidence>
<dbReference type="PROSITE" id="PS01186">
    <property type="entry name" value="EGF_2"/>
    <property type="match status" value="1"/>
</dbReference>
<evidence type="ECO:0000256" key="1">
    <source>
        <dbReference type="ARBA" id="ARBA00022729"/>
    </source>
</evidence>
<dbReference type="EMBL" id="LR899906">
    <property type="protein sequence ID" value="CAD7243222.1"/>
    <property type="molecule type" value="Genomic_DNA"/>
</dbReference>
<dbReference type="CDD" id="cd00054">
    <property type="entry name" value="EGF_CA"/>
    <property type="match status" value="1"/>
</dbReference>
<keyword evidence="4" id="KW-0812">Transmembrane</keyword>
<gene>
    <name evidence="8" type="ORF">DSTB1V02_LOCUS3152</name>
</gene>
<feature type="transmembrane region" description="Helical" evidence="4">
    <location>
        <begin position="654"/>
        <end position="675"/>
    </location>
</feature>
<evidence type="ECO:0000256" key="3">
    <source>
        <dbReference type="SAM" id="MobiDB-lite"/>
    </source>
</evidence>
<feature type="compositionally biased region" description="Low complexity" evidence="3">
    <location>
        <begin position="861"/>
        <end position="871"/>
    </location>
</feature>
<keyword evidence="9" id="KW-1185">Reference proteome</keyword>
<proteinExistence type="predicted"/>
<sequence>MLRQRNFKMPNLVVGLLFSIFILHCTLALKGPNICTKQETQIKSVRVTYLQPYQVKTYTWCFAIPPRCSKFKIKHKVAYKTEAVAETKTIELVRMESGELDVRIIVNAKMEPDVTLYMETAPALKAGLEHIVRHHAPMGLMDWSVRRHVDVRMALSVIPFLGHALVLLGGLDHCVKTHVQKVLMENSVHLCAIVRMEEPAIISQESATVLKAGWETCVEILVQEIAGDLDARIVVLVTMMESAIQSMGAAHALQVIGDYSARCSVLLVGLVWTVVVSAYVKMEEFVLTLMALAHARMDGQANCARNVLALHTSMDMTAPKFVTVNPSTLNFVTHGVVIAGVSLVGMVHVVPGLVQHTPLARIVKICVTVKMMHSAMLRMAPVSVLLVSDSFSKVTEVHCVKRSALKDDLVKIVASHADAKIMPTAHILMATVTVNQAGKVSNVMCHVQLVIMEPSAKKHVHATMGPHAIISQVPVHVLLATRTTVPVIHVPVHVFVRGDGLDPTAINHVLLDSMDRIVKNLVLFATMENVFVCLAGEGKHVRSLALRVPLALAVYRNVLVCMEASVGPMMANAGVLLDGWVLTVRKVFCPEGYFGDHCIQACQCPNQNFRCHPVEGCTCRAGYTGKECNIPVVLPNIQPHPESREIQGSSSGGLIAGIVVTLLVILVVAGLMFYYRRRLYHLKTELQQVYFHNAPPPDQRHFDNPVYEYQATSKPDVKLNNVRVHNNLNNPPSMKENINLEWSKLGIPPGEGASLDDDHYNSDEDNAEKGACGGADGEVFEYDYPKGSLRAKMREADRTNPNVYSSIEELKGEAKNSEHLYEDIKVQKREADSGIEDGPAYDHLNHSRPSNEMLDNYQRMPSLSPSTPPETTLRKQKDSKPSLASIP</sequence>
<evidence type="ECO:0000256" key="5">
    <source>
        <dbReference type="SAM" id="SignalP"/>
    </source>
</evidence>
<dbReference type="Proteomes" id="UP000677054">
    <property type="component" value="Unassembled WGS sequence"/>
</dbReference>
<evidence type="ECO:0000256" key="4">
    <source>
        <dbReference type="SAM" id="Phobius"/>
    </source>
</evidence>
<evidence type="ECO:0000259" key="6">
    <source>
        <dbReference type="PROSITE" id="PS00022"/>
    </source>
</evidence>
<dbReference type="Gene3D" id="2.170.300.10">
    <property type="entry name" value="Tie2 ligand-binding domain superfamily"/>
    <property type="match status" value="1"/>
</dbReference>
<feature type="region of interest" description="Disordered" evidence="3">
    <location>
        <begin position="751"/>
        <end position="777"/>
    </location>
</feature>
<feature type="chain" id="PRO_5036402458" description="EGF-like domain-containing protein" evidence="5">
    <location>
        <begin position="29"/>
        <end position="887"/>
    </location>
</feature>
<dbReference type="EMBL" id="CAJPEV010000389">
    <property type="protein sequence ID" value="CAG0884768.1"/>
    <property type="molecule type" value="Genomic_DNA"/>
</dbReference>